<organism evidence="2">
    <name type="scientific">Tanacetum cinerariifolium</name>
    <name type="common">Dalmatian daisy</name>
    <name type="synonym">Chrysanthemum cinerariifolium</name>
    <dbReference type="NCBI Taxonomy" id="118510"/>
    <lineage>
        <taxon>Eukaryota</taxon>
        <taxon>Viridiplantae</taxon>
        <taxon>Streptophyta</taxon>
        <taxon>Embryophyta</taxon>
        <taxon>Tracheophyta</taxon>
        <taxon>Spermatophyta</taxon>
        <taxon>Magnoliopsida</taxon>
        <taxon>eudicotyledons</taxon>
        <taxon>Gunneridae</taxon>
        <taxon>Pentapetalae</taxon>
        <taxon>asterids</taxon>
        <taxon>campanulids</taxon>
        <taxon>Asterales</taxon>
        <taxon>Asteraceae</taxon>
        <taxon>Asteroideae</taxon>
        <taxon>Anthemideae</taxon>
        <taxon>Anthemidinae</taxon>
        <taxon>Tanacetum</taxon>
    </lineage>
</organism>
<sequence length="124" mass="14357">MKYRTKHKLYELVKSRLDEANNIGVDEVKANKEISRKILELCCPKEEIDNEKRATIDRDVWIDLVGLGGEVLGYGVGDEKLKAQTKKVDELENTVGRFRNELKLFQTMFQGYGKKKNKHSSRKN</sequence>
<keyword evidence="1" id="KW-0175">Coiled coil</keyword>
<evidence type="ECO:0000313" key="2">
    <source>
        <dbReference type="EMBL" id="GEU37889.1"/>
    </source>
</evidence>
<proteinExistence type="predicted"/>
<feature type="coiled-coil region" evidence="1">
    <location>
        <begin position="81"/>
        <end position="108"/>
    </location>
</feature>
<name>A0A6L2JMJ6_TANCI</name>
<protein>
    <submittedName>
        <fullName evidence="2">Uncharacterized protein</fullName>
    </submittedName>
</protein>
<reference evidence="2" key="1">
    <citation type="journal article" date="2019" name="Sci. Rep.">
        <title>Draft genome of Tanacetum cinerariifolium, the natural source of mosquito coil.</title>
        <authorList>
            <person name="Yamashiro T."/>
            <person name="Shiraishi A."/>
            <person name="Satake H."/>
            <person name="Nakayama K."/>
        </authorList>
    </citation>
    <scope>NUCLEOTIDE SEQUENCE</scope>
</reference>
<dbReference type="EMBL" id="BKCJ010000986">
    <property type="protein sequence ID" value="GEU37889.1"/>
    <property type="molecule type" value="Genomic_DNA"/>
</dbReference>
<dbReference type="AlphaFoldDB" id="A0A6L2JMJ6"/>
<comment type="caution">
    <text evidence="2">The sequence shown here is derived from an EMBL/GenBank/DDBJ whole genome shotgun (WGS) entry which is preliminary data.</text>
</comment>
<gene>
    <name evidence="2" type="ORF">Tci_009867</name>
</gene>
<accession>A0A6L2JMJ6</accession>
<evidence type="ECO:0000256" key="1">
    <source>
        <dbReference type="SAM" id="Coils"/>
    </source>
</evidence>